<accession>A0A381SAI8</accession>
<evidence type="ECO:0000259" key="9">
    <source>
        <dbReference type="PROSITE" id="PS50042"/>
    </source>
</evidence>
<comment type="subcellular location">
    <subcellularLocation>
        <location evidence="1">Membrane</location>
        <topology evidence="1">Multi-pass membrane protein</topology>
    </subcellularLocation>
</comment>
<evidence type="ECO:0000256" key="7">
    <source>
        <dbReference type="ARBA" id="ARBA00023286"/>
    </source>
</evidence>
<dbReference type="PROSITE" id="PS50042">
    <property type="entry name" value="CNMP_BINDING_3"/>
    <property type="match status" value="1"/>
</dbReference>
<dbReference type="CDD" id="cd00038">
    <property type="entry name" value="CAP_ED"/>
    <property type="match status" value="1"/>
</dbReference>
<dbReference type="PANTHER" id="PTHR45638">
    <property type="entry name" value="CYCLIC NUCLEOTIDE-GATED CATION CHANNEL SUBUNIT A"/>
    <property type="match status" value="1"/>
</dbReference>
<evidence type="ECO:0000256" key="1">
    <source>
        <dbReference type="ARBA" id="ARBA00004141"/>
    </source>
</evidence>
<dbReference type="PROSITE" id="PS00889">
    <property type="entry name" value="CNMP_BINDING_2"/>
    <property type="match status" value="1"/>
</dbReference>
<dbReference type="GO" id="GO:0016020">
    <property type="term" value="C:membrane"/>
    <property type="evidence" value="ECO:0007669"/>
    <property type="project" value="UniProtKB-SubCell"/>
</dbReference>
<dbReference type="InterPro" id="IPR018488">
    <property type="entry name" value="cNMP-bd_CS"/>
</dbReference>
<name>A0A381SAI8_9ZZZZ</name>
<dbReference type="AlphaFoldDB" id="A0A381SAI8"/>
<dbReference type="InterPro" id="IPR000595">
    <property type="entry name" value="cNMP-bd_dom"/>
</dbReference>
<dbReference type="Gene3D" id="2.60.120.10">
    <property type="entry name" value="Jelly Rolls"/>
    <property type="match status" value="1"/>
</dbReference>
<feature type="domain" description="Cyclic nucleotide-binding" evidence="9">
    <location>
        <begin position="29"/>
        <end position="120"/>
    </location>
</feature>
<evidence type="ECO:0000313" key="10">
    <source>
        <dbReference type="EMBL" id="SVA01115.1"/>
    </source>
</evidence>
<dbReference type="InterPro" id="IPR018490">
    <property type="entry name" value="cNMP-bd_dom_sf"/>
</dbReference>
<reference evidence="10" key="1">
    <citation type="submission" date="2018-05" db="EMBL/GenBank/DDBJ databases">
        <authorList>
            <person name="Lanie J.A."/>
            <person name="Ng W.-L."/>
            <person name="Kazmierczak K.M."/>
            <person name="Andrzejewski T.M."/>
            <person name="Davidsen T.M."/>
            <person name="Wayne K.J."/>
            <person name="Tettelin H."/>
            <person name="Glass J.I."/>
            <person name="Rusch D."/>
            <person name="Podicherti R."/>
            <person name="Tsui H.-C.T."/>
            <person name="Winkler M.E."/>
        </authorList>
    </citation>
    <scope>NUCLEOTIDE SEQUENCE</scope>
</reference>
<keyword evidence="8" id="KW-0407">Ion channel</keyword>
<organism evidence="10">
    <name type="scientific">marine metagenome</name>
    <dbReference type="NCBI Taxonomy" id="408172"/>
    <lineage>
        <taxon>unclassified sequences</taxon>
        <taxon>metagenomes</taxon>
        <taxon>ecological metagenomes</taxon>
    </lineage>
</organism>
<keyword evidence="2" id="KW-0813">Transport</keyword>
<evidence type="ECO:0000256" key="3">
    <source>
        <dbReference type="ARBA" id="ARBA00022692"/>
    </source>
</evidence>
<protein>
    <recommendedName>
        <fullName evidence="9">Cyclic nucleotide-binding domain-containing protein</fullName>
    </recommendedName>
</protein>
<dbReference type="GO" id="GO:0005221">
    <property type="term" value="F:intracellularly cyclic nucleotide-activated monoatomic cation channel activity"/>
    <property type="evidence" value="ECO:0007669"/>
    <property type="project" value="InterPro"/>
</dbReference>
<dbReference type="SMART" id="SM00100">
    <property type="entry name" value="cNMP"/>
    <property type="match status" value="1"/>
</dbReference>
<evidence type="ECO:0000256" key="4">
    <source>
        <dbReference type="ARBA" id="ARBA00022989"/>
    </source>
</evidence>
<dbReference type="InterPro" id="IPR014710">
    <property type="entry name" value="RmlC-like_jellyroll"/>
</dbReference>
<keyword evidence="5" id="KW-0406">Ion transport</keyword>
<keyword evidence="3" id="KW-0812">Transmembrane</keyword>
<evidence type="ECO:0000256" key="8">
    <source>
        <dbReference type="ARBA" id="ARBA00023303"/>
    </source>
</evidence>
<dbReference type="GO" id="GO:0044877">
    <property type="term" value="F:protein-containing complex binding"/>
    <property type="evidence" value="ECO:0007669"/>
    <property type="project" value="TreeGrafter"/>
</dbReference>
<dbReference type="SUPFAM" id="SSF51206">
    <property type="entry name" value="cAMP-binding domain-like"/>
    <property type="match status" value="1"/>
</dbReference>
<evidence type="ECO:0000256" key="5">
    <source>
        <dbReference type="ARBA" id="ARBA00023065"/>
    </source>
</evidence>
<sequence length="176" mass="19848">MKNALWPNLFRGWDRTESETVYTLKQVPVFKDFSKKEFTDLEKLVHHRTYASGDFVFKNRAPGEGMYIIMKGTIKITIGTRSGNEQVLAELEEGDFFGELALFDNEPRSANALAIADSELIGFFTADLLSLQDRNPQMTNKILMNLGSMLGERLRNTNNLLFEAQTKSNDDAGTAD</sequence>
<dbReference type="PRINTS" id="PR00103">
    <property type="entry name" value="CAMPKINASE"/>
</dbReference>
<evidence type="ECO:0000256" key="2">
    <source>
        <dbReference type="ARBA" id="ARBA00022448"/>
    </source>
</evidence>
<keyword evidence="6" id="KW-0472">Membrane</keyword>
<proteinExistence type="predicted"/>
<dbReference type="Pfam" id="PF00027">
    <property type="entry name" value="cNMP_binding"/>
    <property type="match status" value="1"/>
</dbReference>
<keyword evidence="7" id="KW-1071">Ligand-gated ion channel</keyword>
<dbReference type="InterPro" id="IPR050866">
    <property type="entry name" value="CNG_cation_channel"/>
</dbReference>
<dbReference type="PANTHER" id="PTHR45638:SF11">
    <property type="entry name" value="CYCLIC NUCLEOTIDE-GATED CATION CHANNEL SUBUNIT A"/>
    <property type="match status" value="1"/>
</dbReference>
<dbReference type="EMBL" id="UINC01002871">
    <property type="protein sequence ID" value="SVA01115.1"/>
    <property type="molecule type" value="Genomic_DNA"/>
</dbReference>
<gene>
    <name evidence="10" type="ORF">METZ01_LOCUS53969</name>
</gene>
<keyword evidence="4" id="KW-1133">Transmembrane helix</keyword>
<evidence type="ECO:0000256" key="6">
    <source>
        <dbReference type="ARBA" id="ARBA00023136"/>
    </source>
</evidence>